<dbReference type="Proteomes" id="UP000827092">
    <property type="component" value="Unassembled WGS sequence"/>
</dbReference>
<dbReference type="CDD" id="cd01650">
    <property type="entry name" value="RT_nLTR_like"/>
    <property type="match status" value="1"/>
</dbReference>
<dbReference type="InterPro" id="IPR043502">
    <property type="entry name" value="DNA/RNA_pol_sf"/>
</dbReference>
<dbReference type="SUPFAM" id="SSF56219">
    <property type="entry name" value="DNase I-like"/>
    <property type="match status" value="1"/>
</dbReference>
<evidence type="ECO:0000259" key="4">
    <source>
        <dbReference type="PROSITE" id="PS50879"/>
    </source>
</evidence>
<protein>
    <recommendedName>
        <fullName evidence="7">Retrovirus-related Pol polyprotein from type-1 retrotransposable element R1</fullName>
    </recommendedName>
</protein>
<dbReference type="CDD" id="cd09276">
    <property type="entry name" value="Rnase_HI_RT_non_LTR"/>
    <property type="match status" value="1"/>
</dbReference>
<dbReference type="InterPro" id="IPR036397">
    <property type="entry name" value="RNaseH_sf"/>
</dbReference>
<dbReference type="InterPro" id="IPR000477">
    <property type="entry name" value="RT_dom"/>
</dbReference>
<feature type="compositionally biased region" description="Polar residues" evidence="2">
    <location>
        <begin position="271"/>
        <end position="284"/>
    </location>
</feature>
<evidence type="ECO:0000313" key="5">
    <source>
        <dbReference type="EMBL" id="KAG8179197.1"/>
    </source>
</evidence>
<feature type="coiled-coil region" evidence="1">
    <location>
        <begin position="70"/>
        <end position="104"/>
    </location>
</feature>
<evidence type="ECO:0008006" key="7">
    <source>
        <dbReference type="Google" id="ProtNLM"/>
    </source>
</evidence>
<dbReference type="EMBL" id="JAFNEN010000643">
    <property type="protein sequence ID" value="KAG8179197.1"/>
    <property type="molecule type" value="Genomic_DNA"/>
</dbReference>
<dbReference type="Gene3D" id="3.30.420.10">
    <property type="entry name" value="Ribonuclease H-like superfamily/Ribonuclease H"/>
    <property type="match status" value="1"/>
</dbReference>
<reference evidence="5 6" key="1">
    <citation type="journal article" date="2022" name="Nat. Ecol. Evol.">
        <title>A masculinizing supergene underlies an exaggerated male reproductive morph in a spider.</title>
        <authorList>
            <person name="Hendrickx F."/>
            <person name="De Corte Z."/>
            <person name="Sonet G."/>
            <person name="Van Belleghem S.M."/>
            <person name="Kostlbacher S."/>
            <person name="Vangestel C."/>
        </authorList>
    </citation>
    <scope>NUCLEOTIDE SEQUENCE [LARGE SCALE GENOMIC DNA]</scope>
    <source>
        <strain evidence="5">W744_W776</strain>
    </source>
</reference>
<dbReference type="SUPFAM" id="SSF53098">
    <property type="entry name" value="Ribonuclease H-like"/>
    <property type="match status" value="1"/>
</dbReference>
<dbReference type="InterPro" id="IPR036691">
    <property type="entry name" value="Endo/exonu/phosph_ase_sf"/>
</dbReference>
<evidence type="ECO:0000259" key="3">
    <source>
        <dbReference type="PROSITE" id="PS50878"/>
    </source>
</evidence>
<organism evidence="5 6">
    <name type="scientific">Oedothorax gibbosus</name>
    <dbReference type="NCBI Taxonomy" id="931172"/>
    <lineage>
        <taxon>Eukaryota</taxon>
        <taxon>Metazoa</taxon>
        <taxon>Ecdysozoa</taxon>
        <taxon>Arthropoda</taxon>
        <taxon>Chelicerata</taxon>
        <taxon>Arachnida</taxon>
        <taxon>Araneae</taxon>
        <taxon>Araneomorphae</taxon>
        <taxon>Entelegynae</taxon>
        <taxon>Araneoidea</taxon>
        <taxon>Linyphiidae</taxon>
        <taxon>Erigoninae</taxon>
        <taxon>Oedothorax</taxon>
    </lineage>
</organism>
<dbReference type="PROSITE" id="PS50879">
    <property type="entry name" value="RNASE_H_1"/>
    <property type="match status" value="1"/>
</dbReference>
<evidence type="ECO:0000256" key="1">
    <source>
        <dbReference type="SAM" id="Coils"/>
    </source>
</evidence>
<dbReference type="GO" id="GO:0071897">
    <property type="term" value="P:DNA biosynthetic process"/>
    <property type="evidence" value="ECO:0007669"/>
    <property type="project" value="UniProtKB-ARBA"/>
</dbReference>
<feature type="domain" description="Reverse transcriptase" evidence="3">
    <location>
        <begin position="1062"/>
        <end position="1335"/>
    </location>
</feature>
<sequence length="1776" mass="197612">MENVRENGRKDHILVEDSDLEVPDTDLEELAARRGAAQKTREERFSFLAAEKGTLADMFRIKAERYKVKSNKHRMRVGELKRRIVELEEELRVANCEINSHKEKTSPRVDSCVGTILEGVDVPLRNVTGGVEASTQTNCPPKVREVGCQFEQMGSRVLSTGAPPLPPFSLAEASTQTTESNSNKEQKKKKAKKQQVKAKVPKPQAGAALPPTEPAKTNDANCKPSDSSSSRLDNQDAGTSAQGAEVQPPKVTSLDKDRSPTPQILAVPESQGESPECNQATKSQTDARHQTQVEIPCQSKRTVIAQTSGSERSFAEVVGSGSSRHREPKKAKNTAPSRNSGSTGRHPDTPGTAVKKAWPYIREALVVGPLGNTPSSKLPFRSFLWNLLETKGLGKPAHARSTLAGGIVMFFADLQSLDALEEALGRDDLREQISVRRSCGNSRKPQIKICDMEDIDSEVERNGILREIEVGRKLPDGTLRFIYKYSRDAKERRSDWVVEVDPKYWCKIKTLKMLRFRWGRHAVFEYLDLHQCNRCLAFGHSGKKCSKKPLCKRCGKAHLLADCLEKEANCVNCRRSNAQWSTRFDSLHSVYSGRRGKAATAELAAPADGDISDILLLQEPYLDKAGCIGGLPLTWRKIHKPHSQTAVVVTNAKFSVTQVHISNCVAAATITTGREVLTVISTYFSPALSLRVGLEELGTLLDGLDMSRVLIGGDFNAHHPNWGPVRNTHRALDRGVSVLSFAASRALLIWNDPNSRPTFRRGAWESWIDLTMSSPEIAAPQTWKVTENPLSDHSMILYQTGEEALPKAIQYSKNPHRLKKAARYFFNNFNNVSEMIERAPDKAAVDSAVEYLTEKLKETCAMKLKVTPKGRAPVHWWSPQLASFRNRCKALRRRAVRAGSAAEKEKRHIIFKRERAKYRRALLAAKRDSWSGYCKNAGKVGPWTVPYQIGAGKFRLPQVLGAVKDQNGHLTNDMASTIFAITEAIFPRDDPLSDSAVHCAHRRLASTFVNPCADRDFTASEISGVVKSLAHRKAPGLDGISMEFIKAIHCHEPKLLCFLFNACKRWAFFPRSWKNAKLVLLLKNGKNRESTKAYRPICLLPALGKVLDKLLTQRVFYHLNSKGLLHPSQYGFRPGKSCDIAAHKLMGEIRAKANKRSKVCVVSLDIAGAFDTVWWPSVLSLLNRAECPKDLFLLFKDYLGDRRVTYLNGDMEISKAVERGCPQGSCSGPLLWNMIADEALKLNWPDGCYAQAYADDIVLVVSGDTRGTLECRGNAALTMLKSWADEFKLRFNPTKTVLLPIAFGNSNCLNDPPRLVMDGESLNVANSIRYLGVEWDSHLSFTPHINLTKERVGKLLNEVATAGKSMFHKHPGLLKDIYKGAIERVALYGVGAWGHRTKLKGFCDRLRQVQRICGLVLSRSYRTVSTDATQILAGIMPLDLVARAEWCKFQICGLKLPAIDLIGNEVDPANFDFPTDLHMSHPVDRRSLGFGSRLPCGDGLEIFTDGSAINGAVGGAFVVCYYGQAIHRGLGRLEDRNSVFQAELTAIEKACSWVIQNLRNTEVSLFSDSRSGLQTIANPDNRCSIAISILEHVEKARTQHVKIHLNWVKAHVGISGNELADSAAKEATELELQDWAQKLPKSYLRRSLKTMAQDLWQNRWNETTNGLVTKKFFPKVSTSRLIRGRVAQLATGHGRFPSYLHRFNYDIEGECWCGLGMGSSDHYLTNCTLLDILKLRRKLKAVNDPLTILTHKANQPVLNQIVLTISKLLPNPLTRD</sequence>
<keyword evidence="6" id="KW-1185">Reference proteome</keyword>
<dbReference type="Pfam" id="PF14529">
    <property type="entry name" value="Exo_endo_phos_2"/>
    <property type="match status" value="1"/>
</dbReference>
<feature type="compositionally biased region" description="Polar residues" evidence="2">
    <location>
        <begin position="299"/>
        <end position="311"/>
    </location>
</feature>
<feature type="compositionally biased region" description="Basic residues" evidence="2">
    <location>
        <begin position="186"/>
        <end position="200"/>
    </location>
</feature>
<keyword evidence="1" id="KW-0175">Coiled coil</keyword>
<dbReference type="InterPro" id="IPR005135">
    <property type="entry name" value="Endo/exonuclease/phosphatase"/>
</dbReference>
<dbReference type="InterPro" id="IPR012337">
    <property type="entry name" value="RNaseH-like_sf"/>
</dbReference>
<dbReference type="GO" id="GO:0003676">
    <property type="term" value="F:nucleic acid binding"/>
    <property type="evidence" value="ECO:0007669"/>
    <property type="project" value="InterPro"/>
</dbReference>
<proteinExistence type="predicted"/>
<feature type="compositionally biased region" description="Polar residues" evidence="2">
    <location>
        <begin position="334"/>
        <end position="343"/>
    </location>
</feature>
<dbReference type="Pfam" id="PF00078">
    <property type="entry name" value="RVT_1"/>
    <property type="match status" value="1"/>
</dbReference>
<accession>A0AAV6U4K0</accession>
<dbReference type="GO" id="GO:0004523">
    <property type="term" value="F:RNA-DNA hybrid ribonuclease activity"/>
    <property type="evidence" value="ECO:0007669"/>
    <property type="project" value="InterPro"/>
</dbReference>
<feature type="region of interest" description="Disordered" evidence="2">
    <location>
        <begin position="157"/>
        <end position="353"/>
    </location>
</feature>
<dbReference type="GO" id="GO:0042575">
    <property type="term" value="C:DNA polymerase complex"/>
    <property type="evidence" value="ECO:0007669"/>
    <property type="project" value="UniProtKB-ARBA"/>
</dbReference>
<feature type="compositionally biased region" description="Polar residues" evidence="2">
    <location>
        <begin position="218"/>
        <end position="242"/>
    </location>
</feature>
<dbReference type="Gene3D" id="3.60.10.10">
    <property type="entry name" value="Endonuclease/exonuclease/phosphatase"/>
    <property type="match status" value="1"/>
</dbReference>
<dbReference type="PANTHER" id="PTHR19446">
    <property type="entry name" value="REVERSE TRANSCRIPTASES"/>
    <property type="match status" value="1"/>
</dbReference>
<evidence type="ECO:0000256" key="2">
    <source>
        <dbReference type="SAM" id="MobiDB-lite"/>
    </source>
</evidence>
<dbReference type="InterPro" id="IPR002156">
    <property type="entry name" value="RNaseH_domain"/>
</dbReference>
<dbReference type="Pfam" id="PF00075">
    <property type="entry name" value="RNase_H"/>
    <property type="match status" value="1"/>
</dbReference>
<evidence type="ECO:0000313" key="6">
    <source>
        <dbReference type="Proteomes" id="UP000827092"/>
    </source>
</evidence>
<dbReference type="SUPFAM" id="SSF56672">
    <property type="entry name" value="DNA/RNA polymerases"/>
    <property type="match status" value="1"/>
</dbReference>
<dbReference type="PROSITE" id="PS50878">
    <property type="entry name" value="RT_POL"/>
    <property type="match status" value="1"/>
</dbReference>
<gene>
    <name evidence="5" type="ORF">JTE90_004025</name>
</gene>
<feature type="domain" description="RNase H type-1" evidence="4">
    <location>
        <begin position="1496"/>
        <end position="1629"/>
    </location>
</feature>
<name>A0AAV6U4K0_9ARAC</name>
<comment type="caution">
    <text evidence="5">The sequence shown here is derived from an EMBL/GenBank/DDBJ whole genome shotgun (WGS) entry which is preliminary data.</text>
</comment>